<dbReference type="InterPro" id="IPR015421">
    <property type="entry name" value="PyrdxlP-dep_Trfase_major"/>
</dbReference>
<protein>
    <submittedName>
        <fullName evidence="5">PLP-dependent transferase</fullName>
    </submittedName>
</protein>
<gene>
    <name evidence="5" type="ORF">BCV69DRAFT_286357</name>
</gene>
<feature type="region of interest" description="Disordered" evidence="3">
    <location>
        <begin position="1"/>
        <end position="27"/>
    </location>
</feature>
<dbReference type="InterPro" id="IPR015422">
    <property type="entry name" value="PyrdxlP-dep_Trfase_small"/>
</dbReference>
<evidence type="ECO:0000259" key="4">
    <source>
        <dbReference type="Pfam" id="PF00155"/>
    </source>
</evidence>
<dbReference type="PANTHER" id="PTHR43795:SF39">
    <property type="entry name" value="AMINOTRANSFERASE CLASS I_CLASSII DOMAIN-CONTAINING PROTEIN"/>
    <property type="match status" value="1"/>
</dbReference>
<dbReference type="InterPro" id="IPR004838">
    <property type="entry name" value="NHTrfase_class1_PyrdxlP-BS"/>
</dbReference>
<dbReference type="Proteomes" id="UP000245942">
    <property type="component" value="Unassembled WGS sequence"/>
</dbReference>
<dbReference type="SUPFAM" id="SSF53383">
    <property type="entry name" value="PLP-dependent transferases"/>
    <property type="match status" value="1"/>
</dbReference>
<dbReference type="Gene3D" id="3.90.1150.10">
    <property type="entry name" value="Aspartate Aminotransferase, domain 1"/>
    <property type="match status" value="1"/>
</dbReference>
<dbReference type="InterPro" id="IPR015424">
    <property type="entry name" value="PyrdxlP-dep_Trfase"/>
</dbReference>
<proteinExistence type="inferred from homology"/>
<dbReference type="InterPro" id="IPR050478">
    <property type="entry name" value="Ethylene_sulfur-biosynth"/>
</dbReference>
<comment type="similarity">
    <text evidence="1">Belongs to the class-I pyridoxal-phosphate-dependent aminotransferase family.</text>
</comment>
<dbReference type="InterPro" id="IPR004839">
    <property type="entry name" value="Aminotransferase_I/II_large"/>
</dbReference>
<dbReference type="GO" id="GO:0006520">
    <property type="term" value="P:amino acid metabolic process"/>
    <property type="evidence" value="ECO:0007669"/>
    <property type="project" value="TreeGrafter"/>
</dbReference>
<dbReference type="GO" id="GO:0008483">
    <property type="term" value="F:transaminase activity"/>
    <property type="evidence" value="ECO:0007669"/>
    <property type="project" value="TreeGrafter"/>
</dbReference>
<dbReference type="EMBL" id="KZ819322">
    <property type="protein sequence ID" value="PWN22883.1"/>
    <property type="molecule type" value="Genomic_DNA"/>
</dbReference>
<dbReference type="Gene3D" id="3.40.640.10">
    <property type="entry name" value="Type I PLP-dependent aspartate aminotransferase-like (Major domain)"/>
    <property type="match status" value="1"/>
</dbReference>
<evidence type="ECO:0000256" key="1">
    <source>
        <dbReference type="ARBA" id="ARBA00007441"/>
    </source>
</evidence>
<organism evidence="5 6">
    <name type="scientific">Pseudomicrostroma glucosiphilum</name>
    <dbReference type="NCBI Taxonomy" id="1684307"/>
    <lineage>
        <taxon>Eukaryota</taxon>
        <taxon>Fungi</taxon>
        <taxon>Dikarya</taxon>
        <taxon>Basidiomycota</taxon>
        <taxon>Ustilaginomycotina</taxon>
        <taxon>Exobasidiomycetes</taxon>
        <taxon>Microstromatales</taxon>
        <taxon>Microstromatales incertae sedis</taxon>
        <taxon>Pseudomicrostroma</taxon>
    </lineage>
</organism>
<dbReference type="STRING" id="1684307.A0A316UG45"/>
<sequence>MQTTDRDIAEQATTSSSSLLSSRGQKNSKFLSGPIKKVAAVFRDQYDSELNPNGIVVLGVADNALMRGELLKFFNTDRLHLTGPELTYGDRFFTSTRLITALCKLFNDTPVGLDKEKPKLIKKVTADDIVVGSGATGILDALFTMLCNPGEGVLLSVPYYNGFDHDLTARAEAKIVEVYTPLPEVADPSKPKEPAQPSPSFTVDTVKAYQTSLDKAREDGTTVKALLICNPHNPTGLVYPRETIVALAKFAAKEKLHLVVDEIYARSVFHSADISDSSATRFETILSIDVEKEAGLPRGQVHVVTSASKDFGINGFRLGVYVNQGSEEIISAMTSVGILSQSSAPAGALWYSWLEDQDFLSWYFAENHRRMQGAYEYVTKWCRAHKIPYVPSNSGHFLLLDFQQFLKLKDGASEEKKREAEGELLGRLMDKGVFIAPGASYHHPIPGWFRLTFSLSPVAVKEGLSRAEKVLGLKSYISTIPMPNFEESMIQLPERLAQMQL</sequence>
<reference evidence="5 6" key="1">
    <citation type="journal article" date="2018" name="Mol. Biol. Evol.">
        <title>Broad Genomic Sampling Reveals a Smut Pathogenic Ancestry of the Fungal Clade Ustilaginomycotina.</title>
        <authorList>
            <person name="Kijpornyongpan T."/>
            <person name="Mondo S.J."/>
            <person name="Barry K."/>
            <person name="Sandor L."/>
            <person name="Lee J."/>
            <person name="Lipzen A."/>
            <person name="Pangilinan J."/>
            <person name="LaButti K."/>
            <person name="Hainaut M."/>
            <person name="Henrissat B."/>
            <person name="Grigoriev I.V."/>
            <person name="Spatafora J.W."/>
            <person name="Aime M.C."/>
        </authorList>
    </citation>
    <scope>NUCLEOTIDE SEQUENCE [LARGE SCALE GENOMIC DNA]</scope>
    <source>
        <strain evidence="5 6">MCA 4718</strain>
    </source>
</reference>
<evidence type="ECO:0000256" key="3">
    <source>
        <dbReference type="SAM" id="MobiDB-lite"/>
    </source>
</evidence>
<dbReference type="PANTHER" id="PTHR43795">
    <property type="entry name" value="BIFUNCTIONAL ASPARTATE AMINOTRANSFERASE AND GLUTAMATE/ASPARTATE-PREPHENATE AMINOTRANSFERASE-RELATED"/>
    <property type="match status" value="1"/>
</dbReference>
<dbReference type="Pfam" id="PF00155">
    <property type="entry name" value="Aminotran_1_2"/>
    <property type="match status" value="1"/>
</dbReference>
<keyword evidence="5" id="KW-0808">Transferase</keyword>
<dbReference type="CDD" id="cd00609">
    <property type="entry name" value="AAT_like"/>
    <property type="match status" value="1"/>
</dbReference>
<keyword evidence="2" id="KW-0663">Pyridoxal phosphate</keyword>
<accession>A0A316UG45</accession>
<dbReference type="AlphaFoldDB" id="A0A316UG45"/>
<dbReference type="GeneID" id="37015255"/>
<dbReference type="PROSITE" id="PS00105">
    <property type="entry name" value="AA_TRANSFER_CLASS_1"/>
    <property type="match status" value="1"/>
</dbReference>
<evidence type="ECO:0000256" key="2">
    <source>
        <dbReference type="ARBA" id="ARBA00022898"/>
    </source>
</evidence>
<evidence type="ECO:0000313" key="6">
    <source>
        <dbReference type="Proteomes" id="UP000245942"/>
    </source>
</evidence>
<dbReference type="RefSeq" id="XP_025350043.1">
    <property type="nucleotide sequence ID" value="XM_025493521.1"/>
</dbReference>
<dbReference type="OrthoDB" id="7042322at2759"/>
<dbReference type="GO" id="GO:0030170">
    <property type="term" value="F:pyridoxal phosphate binding"/>
    <property type="evidence" value="ECO:0007669"/>
    <property type="project" value="InterPro"/>
</dbReference>
<feature type="domain" description="Aminotransferase class I/classII large" evidence="4">
    <location>
        <begin position="95"/>
        <end position="465"/>
    </location>
</feature>
<evidence type="ECO:0000313" key="5">
    <source>
        <dbReference type="EMBL" id="PWN22883.1"/>
    </source>
</evidence>
<keyword evidence="6" id="KW-1185">Reference proteome</keyword>
<name>A0A316UG45_9BASI</name>